<proteinExistence type="inferred from homology"/>
<evidence type="ECO:0000256" key="1">
    <source>
        <dbReference type="ARBA" id="ARBA00010251"/>
    </source>
</evidence>
<feature type="compositionally biased region" description="Basic and acidic residues" evidence="2">
    <location>
        <begin position="22"/>
        <end position="41"/>
    </location>
</feature>
<accession>A0AAV1FEZ0</accession>
<evidence type="ECO:0000313" key="4">
    <source>
        <dbReference type="EMBL" id="CAJ1059490.1"/>
    </source>
</evidence>
<evidence type="ECO:0000256" key="2">
    <source>
        <dbReference type="SAM" id="MobiDB-lite"/>
    </source>
</evidence>
<dbReference type="Proteomes" id="UP001178508">
    <property type="component" value="Chromosome 7"/>
</dbReference>
<dbReference type="InterPro" id="IPR026088">
    <property type="entry name" value="Niban-like"/>
</dbReference>
<feature type="region of interest" description="Disordered" evidence="2">
    <location>
        <begin position="1"/>
        <end position="48"/>
    </location>
</feature>
<comment type="similarity">
    <text evidence="1">Belongs to the Niban family.</text>
</comment>
<dbReference type="PANTHER" id="PTHR14392:SF3">
    <property type="entry name" value="PROTEIN NIBAN 1"/>
    <property type="match status" value="1"/>
</dbReference>
<reference evidence="4" key="1">
    <citation type="submission" date="2023-08" db="EMBL/GenBank/DDBJ databases">
        <authorList>
            <person name="Alioto T."/>
            <person name="Alioto T."/>
            <person name="Gomez Garrido J."/>
        </authorList>
    </citation>
    <scope>NUCLEOTIDE SEQUENCE</scope>
</reference>
<feature type="domain" description="Niban 1/2/3" evidence="3">
    <location>
        <begin position="117"/>
        <end position="141"/>
    </location>
</feature>
<evidence type="ECO:0000313" key="5">
    <source>
        <dbReference type="Proteomes" id="UP001178508"/>
    </source>
</evidence>
<feature type="region of interest" description="Disordered" evidence="2">
    <location>
        <begin position="78"/>
        <end position="103"/>
    </location>
</feature>
<gene>
    <name evidence="4" type="ORF">XNOV1_A000122</name>
</gene>
<organism evidence="4 5">
    <name type="scientific">Xyrichtys novacula</name>
    <name type="common">Pearly razorfish</name>
    <name type="synonym">Hemipteronotus novacula</name>
    <dbReference type="NCBI Taxonomy" id="13765"/>
    <lineage>
        <taxon>Eukaryota</taxon>
        <taxon>Metazoa</taxon>
        <taxon>Chordata</taxon>
        <taxon>Craniata</taxon>
        <taxon>Vertebrata</taxon>
        <taxon>Euteleostomi</taxon>
        <taxon>Actinopterygii</taxon>
        <taxon>Neopterygii</taxon>
        <taxon>Teleostei</taxon>
        <taxon>Neoteleostei</taxon>
        <taxon>Acanthomorphata</taxon>
        <taxon>Eupercaria</taxon>
        <taxon>Labriformes</taxon>
        <taxon>Labridae</taxon>
        <taxon>Xyrichtys</taxon>
    </lineage>
</organism>
<dbReference type="InterPro" id="IPR059060">
    <property type="entry name" value="Niban_1/2/3_dom"/>
</dbReference>
<dbReference type="Pfam" id="PF26086">
    <property type="entry name" value="Niban2"/>
    <property type="match status" value="1"/>
</dbReference>
<protein>
    <recommendedName>
        <fullName evidence="3">Niban 1/2/3 domain-containing protein</fullName>
    </recommendedName>
</protein>
<dbReference type="AlphaFoldDB" id="A0AAV1FEZ0"/>
<dbReference type="EMBL" id="OY660870">
    <property type="protein sequence ID" value="CAJ1059490.1"/>
    <property type="molecule type" value="Genomic_DNA"/>
</dbReference>
<dbReference type="PANTHER" id="PTHR14392">
    <property type="entry name" value="NIBAN FAMILY MEMBER"/>
    <property type="match status" value="1"/>
</dbReference>
<name>A0AAV1FEZ0_XYRNO</name>
<keyword evidence="5" id="KW-1185">Reference proteome</keyword>
<evidence type="ECO:0000259" key="3">
    <source>
        <dbReference type="Pfam" id="PF26086"/>
    </source>
</evidence>
<sequence>MADAGCKAKATASSRTGLHSTPEVRHTEFHHTVHSGCKGEDQPETPFRSPAILKEGRIRAQLLPDGVQHLLRPQMGTRRRTGVRTRGLGAPLPVMPTARPGANRLGNLCEGAPLGTEQYDYDSSTVRKKISREALVSITLPFTKKSLASTCKAELKDLEQTIYPDHVNFVNVDNV</sequence>